<evidence type="ECO:0000313" key="2">
    <source>
        <dbReference type="Proteomes" id="UP000321915"/>
    </source>
</evidence>
<protein>
    <submittedName>
        <fullName evidence="1">Uncharacterized protein</fullName>
    </submittedName>
</protein>
<dbReference type="Proteomes" id="UP000321915">
    <property type="component" value="Segment"/>
</dbReference>
<dbReference type="KEGG" id="vg:77936419"/>
<organism evidence="1 2">
    <name type="scientific">Arthrobacter phage Qui</name>
    <dbReference type="NCBI Taxonomy" id="2603260"/>
    <lineage>
        <taxon>Viruses</taxon>
        <taxon>Duplodnaviria</taxon>
        <taxon>Heunggongvirae</taxon>
        <taxon>Uroviricota</taxon>
        <taxon>Caudoviricetes</taxon>
        <taxon>Quivirus</taxon>
        <taxon>Quivirus qui</taxon>
    </lineage>
</organism>
<sequence>MAYIENPYERNIMNALEKLIAITEKLKDLPDGEEKTKLLNEVKELIPAAKEEVEVSERMMRIQVEHDLNIHSDD</sequence>
<dbReference type="RefSeq" id="YP_010660423.1">
    <property type="nucleotide sequence ID" value="NC_070877.1"/>
</dbReference>
<name>A0A5B8WIF2_9CAUD</name>
<reference evidence="1 2" key="1">
    <citation type="submission" date="2019-07" db="EMBL/GenBank/DDBJ databases">
        <authorList>
            <person name="Abdullah A."/>
            <person name="Lima G.C."/>
            <person name="Cuneo C.K."/>
            <person name="Ennest D.C."/>
            <person name="Fritz K.J."/>
            <person name="Johnson B.T."/>
            <person name="Larson S.M."/>
            <person name="Lemunyete M.N."/>
            <person name="Murray M.B."/>
            <person name="Osmond D.E."/>
            <person name="Patras K.A."/>
            <person name="Ransibrahmanakul S."/>
            <person name="Simpson K.A."/>
            <person name="Thull B.S."/>
            <person name="Wetzel S."/>
            <person name="Bonilla J.A."/>
            <person name="Klyczek K."/>
            <person name="Garlena R.A."/>
            <person name="Russell D.A."/>
            <person name="Pope W.H."/>
            <person name="Jacobs-Sera D."/>
            <person name="Hatfull G.F."/>
        </authorList>
    </citation>
    <scope>NUCLEOTIDE SEQUENCE [LARGE SCALE GENOMIC DNA]</scope>
</reference>
<dbReference type="GeneID" id="77936419"/>
<proteinExistence type="predicted"/>
<keyword evidence="2" id="KW-1185">Reference proteome</keyword>
<accession>A0A5B8WIF2</accession>
<gene>
    <name evidence="1" type="primary">57</name>
    <name evidence="1" type="ORF">SEA_QUI_57</name>
</gene>
<dbReference type="EMBL" id="MN183282">
    <property type="protein sequence ID" value="QED11547.1"/>
    <property type="molecule type" value="Genomic_DNA"/>
</dbReference>
<evidence type="ECO:0000313" key="1">
    <source>
        <dbReference type="EMBL" id="QED11547.1"/>
    </source>
</evidence>